<dbReference type="HOGENOM" id="CLU_1734320_0_0_1"/>
<evidence type="ECO:0000256" key="1">
    <source>
        <dbReference type="SAM" id="MobiDB-lite"/>
    </source>
</evidence>
<dbReference type="AlphaFoldDB" id="A0A0E0BJ03"/>
<evidence type="ECO:0000313" key="3">
    <source>
        <dbReference type="Proteomes" id="UP000026961"/>
    </source>
</evidence>
<reference evidence="2" key="2">
    <citation type="submission" date="2018-05" db="EMBL/GenBank/DDBJ databases">
        <title>OgluRS3 (Oryza glumaepatula Reference Sequence Version 3).</title>
        <authorList>
            <person name="Zhang J."/>
            <person name="Kudrna D."/>
            <person name="Lee S."/>
            <person name="Talag J."/>
            <person name="Welchert J."/>
            <person name="Wing R.A."/>
        </authorList>
    </citation>
    <scope>NUCLEOTIDE SEQUENCE [LARGE SCALE GENOMIC DNA]</scope>
</reference>
<name>A0A0E0BJ03_9ORYZ</name>
<dbReference type="Gramene" id="OGLUM11G12880.1">
    <property type="protein sequence ID" value="OGLUM11G12880.1"/>
    <property type="gene ID" value="OGLUM11G12880"/>
</dbReference>
<feature type="region of interest" description="Disordered" evidence="1">
    <location>
        <begin position="31"/>
        <end position="60"/>
    </location>
</feature>
<protein>
    <submittedName>
        <fullName evidence="2">Uncharacterized protein</fullName>
    </submittedName>
</protein>
<dbReference type="Proteomes" id="UP000026961">
    <property type="component" value="Chromosome 11"/>
</dbReference>
<accession>A0A0E0BJ03</accession>
<evidence type="ECO:0000313" key="2">
    <source>
        <dbReference type="EnsemblPlants" id="OGLUM11G12880.1"/>
    </source>
</evidence>
<organism evidence="2">
    <name type="scientific">Oryza glumipatula</name>
    <dbReference type="NCBI Taxonomy" id="40148"/>
    <lineage>
        <taxon>Eukaryota</taxon>
        <taxon>Viridiplantae</taxon>
        <taxon>Streptophyta</taxon>
        <taxon>Embryophyta</taxon>
        <taxon>Tracheophyta</taxon>
        <taxon>Spermatophyta</taxon>
        <taxon>Magnoliopsida</taxon>
        <taxon>Liliopsida</taxon>
        <taxon>Poales</taxon>
        <taxon>Poaceae</taxon>
        <taxon>BOP clade</taxon>
        <taxon>Oryzoideae</taxon>
        <taxon>Oryzeae</taxon>
        <taxon>Oryzinae</taxon>
        <taxon>Oryza</taxon>
    </lineage>
</organism>
<dbReference type="EnsemblPlants" id="OGLUM11G12880.1">
    <property type="protein sequence ID" value="OGLUM11G12880.1"/>
    <property type="gene ID" value="OGLUM11G12880"/>
</dbReference>
<sequence length="151" mass="16629">MAALSIFATRLRLEFVAQVLGFGRPGRRPSFCTSNKPLTGKVYRNSPNAQRPAGPSSGGIRYMAKSMSSRLGFRPYDPPTNFMLDGARVFFKPRLSHIWLPSQSSPLASGSSLLPSHATNTPNIVRVFRETTSDCLVPYDNPSWPSKQGQI</sequence>
<proteinExistence type="predicted"/>
<keyword evidence="3" id="KW-1185">Reference proteome</keyword>
<reference evidence="2" key="1">
    <citation type="submission" date="2015-04" db="UniProtKB">
        <authorList>
            <consortium name="EnsemblPlants"/>
        </authorList>
    </citation>
    <scope>IDENTIFICATION</scope>
</reference>